<evidence type="ECO:0000313" key="2">
    <source>
        <dbReference type="Proteomes" id="UP000287394"/>
    </source>
</evidence>
<evidence type="ECO:0000313" key="1">
    <source>
        <dbReference type="EMBL" id="BDI33389.1"/>
    </source>
</evidence>
<keyword evidence="2" id="KW-1185">Reference proteome</keyword>
<gene>
    <name evidence="1" type="ORF">CCAX7_54400</name>
</gene>
<dbReference type="EMBL" id="AP025739">
    <property type="protein sequence ID" value="BDI33389.1"/>
    <property type="molecule type" value="Genomic_DNA"/>
</dbReference>
<proteinExistence type="predicted"/>
<sequence length="148" mass="16718">MPRLLLFAACRKAIRDGDDNTLTAVALWSYIDVGIFEGTEILDTDVVPQEWAIISAWRTIPEDEGKDYEQKIELVGPKGDVLLEFVSPLVLTLRSANTILRSTNFPTPQGNYELKLYLRTYSSESPGEWQIKADYPIEVTHVSVKQSE</sequence>
<reference evidence="1 2" key="1">
    <citation type="journal article" date="2019" name="Int. J. Syst. Evol. Microbiol.">
        <title>Capsulimonas corticalis gen. nov., sp. nov., an aerobic capsulated bacterium, of a novel bacterial order, Capsulimonadales ord. nov., of the class Armatimonadia of the phylum Armatimonadetes.</title>
        <authorList>
            <person name="Li J."/>
            <person name="Kudo C."/>
            <person name="Tonouchi A."/>
        </authorList>
    </citation>
    <scope>NUCLEOTIDE SEQUENCE [LARGE SCALE GENOMIC DNA]</scope>
    <source>
        <strain evidence="1 2">AX-7</strain>
    </source>
</reference>
<dbReference type="KEGG" id="ccot:CCAX7_54400"/>
<dbReference type="Proteomes" id="UP000287394">
    <property type="component" value="Chromosome"/>
</dbReference>
<dbReference type="AlphaFoldDB" id="A0A402D618"/>
<accession>A0A402D618</accession>
<protein>
    <submittedName>
        <fullName evidence="1">Uncharacterized protein</fullName>
    </submittedName>
</protein>
<name>A0A402D618_9BACT</name>
<organism evidence="1 2">
    <name type="scientific">Capsulimonas corticalis</name>
    <dbReference type="NCBI Taxonomy" id="2219043"/>
    <lineage>
        <taxon>Bacteria</taxon>
        <taxon>Bacillati</taxon>
        <taxon>Armatimonadota</taxon>
        <taxon>Armatimonadia</taxon>
        <taxon>Capsulimonadales</taxon>
        <taxon>Capsulimonadaceae</taxon>
        <taxon>Capsulimonas</taxon>
    </lineage>
</organism>
<dbReference type="OrthoDB" id="9801520at2"/>
<dbReference type="RefSeq" id="WP_119324859.1">
    <property type="nucleotide sequence ID" value="NZ_AP025739.1"/>
</dbReference>